<dbReference type="PANTHER" id="PTHR34427:SF5">
    <property type="entry name" value="DUF4283 DOMAIN-CONTAINING PROTEIN"/>
    <property type="match status" value="1"/>
</dbReference>
<evidence type="ECO:0000313" key="3">
    <source>
        <dbReference type="Proteomes" id="UP000242715"/>
    </source>
</evidence>
<evidence type="ECO:0000256" key="1">
    <source>
        <dbReference type="SAM" id="MobiDB-lite"/>
    </source>
</evidence>
<feature type="compositionally biased region" description="Basic and acidic residues" evidence="1">
    <location>
        <begin position="186"/>
        <end position="204"/>
    </location>
</feature>
<gene>
    <name evidence="2" type="ORF">TSUD_331090</name>
</gene>
<sequence length="432" mass="46990">MGGNMALLRSSIEGDVERLLRSKKDSMKYYFSELKPWNPGLLAVQREVWIQVYGIPIHIWGENLFKMVGAKLGVFLDFDEATASMERFDVARLKILTATWALIDMNLKVEVEGVRFNLWVVEERGKQTSVVVVGGEREDVGSLVVPSEGSDEVEEEFVGVADNSGEDEASGNELDVDMAKNVQHGGRYDTKSDRPMSEQVAKRSDEVLTCEKSTNFSNSQKENMYVAHGYVVNEETVIRQREKGIVLAVSTKVVEACVCSSGGTREMEDKEKIELGGGGPTKPCVSPIMNLGLEDSNPDPILKGKVILGCLEPDPSKTTHVSEEVDLRCSSVSEPEEVAESLKSGGAKSRRRRTKEGGFLPDAEDVGGADESLNINGVAVNNSGAVDGSRGSKEQKAGSVTPWLTPTSGINLISGSQTSQLGSLLRRRMTKL</sequence>
<dbReference type="PANTHER" id="PTHR34427">
    <property type="entry name" value="DUF4283 DOMAIN PROTEIN"/>
    <property type="match status" value="1"/>
</dbReference>
<protein>
    <submittedName>
        <fullName evidence="2">Uncharacterized protein</fullName>
    </submittedName>
</protein>
<dbReference type="AlphaFoldDB" id="A0A2Z6MD23"/>
<dbReference type="EMBL" id="DF973269">
    <property type="protein sequence ID" value="GAU23412.1"/>
    <property type="molecule type" value="Genomic_DNA"/>
</dbReference>
<feature type="region of interest" description="Disordered" evidence="1">
    <location>
        <begin position="331"/>
        <end position="370"/>
    </location>
</feature>
<accession>A0A2Z6MD23</accession>
<feature type="region of interest" description="Disordered" evidence="1">
    <location>
        <begin position="184"/>
        <end position="204"/>
    </location>
</feature>
<dbReference type="OrthoDB" id="1722780at2759"/>
<organism evidence="2 3">
    <name type="scientific">Trifolium subterraneum</name>
    <name type="common">Subterranean clover</name>
    <dbReference type="NCBI Taxonomy" id="3900"/>
    <lineage>
        <taxon>Eukaryota</taxon>
        <taxon>Viridiplantae</taxon>
        <taxon>Streptophyta</taxon>
        <taxon>Embryophyta</taxon>
        <taxon>Tracheophyta</taxon>
        <taxon>Spermatophyta</taxon>
        <taxon>Magnoliopsida</taxon>
        <taxon>eudicotyledons</taxon>
        <taxon>Gunneridae</taxon>
        <taxon>Pentapetalae</taxon>
        <taxon>rosids</taxon>
        <taxon>fabids</taxon>
        <taxon>Fabales</taxon>
        <taxon>Fabaceae</taxon>
        <taxon>Papilionoideae</taxon>
        <taxon>50 kb inversion clade</taxon>
        <taxon>NPAAA clade</taxon>
        <taxon>Hologalegina</taxon>
        <taxon>IRL clade</taxon>
        <taxon>Trifolieae</taxon>
        <taxon>Trifolium</taxon>
    </lineage>
</organism>
<proteinExistence type="predicted"/>
<name>A0A2Z6MD23_TRISU</name>
<reference evidence="3" key="1">
    <citation type="journal article" date="2017" name="Front. Plant Sci.">
        <title>Climate Clever Clovers: New Paradigm to Reduce the Environmental Footprint of Ruminants by Breeding Low Methanogenic Forages Utilizing Haplotype Variation.</title>
        <authorList>
            <person name="Kaur P."/>
            <person name="Appels R."/>
            <person name="Bayer P.E."/>
            <person name="Keeble-Gagnere G."/>
            <person name="Wang J."/>
            <person name="Hirakawa H."/>
            <person name="Shirasawa K."/>
            <person name="Vercoe P."/>
            <person name="Stefanova K."/>
            <person name="Durmic Z."/>
            <person name="Nichols P."/>
            <person name="Revell C."/>
            <person name="Isobe S.N."/>
            <person name="Edwards D."/>
            <person name="Erskine W."/>
        </authorList>
    </citation>
    <scope>NUCLEOTIDE SEQUENCE [LARGE SCALE GENOMIC DNA]</scope>
    <source>
        <strain evidence="3">cv. Daliak</strain>
    </source>
</reference>
<evidence type="ECO:0000313" key="2">
    <source>
        <dbReference type="EMBL" id="GAU23412.1"/>
    </source>
</evidence>
<dbReference type="Proteomes" id="UP000242715">
    <property type="component" value="Unassembled WGS sequence"/>
</dbReference>
<keyword evidence="3" id="KW-1185">Reference proteome</keyword>